<feature type="chain" id="PRO_5008903944" evidence="1">
    <location>
        <begin position="32"/>
        <end position="88"/>
    </location>
</feature>
<sequence>MSSRGFSNLFLLCSSSLFLVILLEYSRPAMAKESVCVYLVKIADPCQNSKLGSPACNKLCISVANKGSGQAGKCRCYGCNPGIPLLPS</sequence>
<comment type="caution">
    <text evidence="2">The sequence shown here is derived from an EMBL/GenBank/DDBJ whole genome shotgun (WGS) entry which is preliminary data.</text>
</comment>
<proteinExistence type="predicted"/>
<keyword evidence="1" id="KW-0732">Signal</keyword>
<gene>
    <name evidence="2" type="ORF">Ocin01_15063</name>
</gene>
<evidence type="ECO:0000313" key="3">
    <source>
        <dbReference type="Proteomes" id="UP000094527"/>
    </source>
</evidence>
<evidence type="ECO:0000313" key="2">
    <source>
        <dbReference type="EMBL" id="ODM91624.1"/>
    </source>
</evidence>
<feature type="signal peptide" evidence="1">
    <location>
        <begin position="1"/>
        <end position="31"/>
    </location>
</feature>
<organism evidence="2 3">
    <name type="scientific">Orchesella cincta</name>
    <name type="common">Springtail</name>
    <name type="synonym">Podura cincta</name>
    <dbReference type="NCBI Taxonomy" id="48709"/>
    <lineage>
        <taxon>Eukaryota</taxon>
        <taxon>Metazoa</taxon>
        <taxon>Ecdysozoa</taxon>
        <taxon>Arthropoda</taxon>
        <taxon>Hexapoda</taxon>
        <taxon>Collembola</taxon>
        <taxon>Entomobryomorpha</taxon>
        <taxon>Entomobryoidea</taxon>
        <taxon>Orchesellidae</taxon>
        <taxon>Orchesellinae</taxon>
        <taxon>Orchesella</taxon>
    </lineage>
</organism>
<dbReference type="EMBL" id="LJIJ01001474">
    <property type="protein sequence ID" value="ODM91624.1"/>
    <property type="molecule type" value="Genomic_DNA"/>
</dbReference>
<reference evidence="2 3" key="1">
    <citation type="journal article" date="2016" name="Genome Biol. Evol.">
        <title>Gene Family Evolution Reflects Adaptation to Soil Environmental Stressors in the Genome of the Collembolan Orchesella cincta.</title>
        <authorList>
            <person name="Faddeeva-Vakhrusheva A."/>
            <person name="Derks M.F."/>
            <person name="Anvar S.Y."/>
            <person name="Agamennone V."/>
            <person name="Suring W."/>
            <person name="Smit S."/>
            <person name="van Straalen N.M."/>
            <person name="Roelofs D."/>
        </authorList>
    </citation>
    <scope>NUCLEOTIDE SEQUENCE [LARGE SCALE GENOMIC DNA]</scope>
    <source>
        <tissue evidence="2">Mixed pool</tissue>
    </source>
</reference>
<name>A0A1D2MFF8_ORCCI</name>
<keyword evidence="3" id="KW-1185">Reference proteome</keyword>
<dbReference type="Proteomes" id="UP000094527">
    <property type="component" value="Unassembled WGS sequence"/>
</dbReference>
<dbReference type="AlphaFoldDB" id="A0A1D2MFF8"/>
<accession>A0A1D2MFF8</accession>
<protein>
    <submittedName>
        <fullName evidence="2">Uncharacterized protein</fullName>
    </submittedName>
</protein>
<evidence type="ECO:0000256" key="1">
    <source>
        <dbReference type="SAM" id="SignalP"/>
    </source>
</evidence>